<keyword evidence="3" id="KW-1185">Reference proteome</keyword>
<reference evidence="2" key="1">
    <citation type="journal article" date="2022" name="bioRxiv">
        <title>Genomics of Preaxostyla Flagellates Illuminates Evolutionary Transitions and the Path Towards Mitochondrial Loss.</title>
        <authorList>
            <person name="Novak L.V.F."/>
            <person name="Treitli S.C."/>
            <person name="Pyrih J."/>
            <person name="Halakuc P."/>
            <person name="Pipaliya S.V."/>
            <person name="Vacek V."/>
            <person name="Brzon O."/>
            <person name="Soukal P."/>
            <person name="Eme L."/>
            <person name="Dacks J.B."/>
            <person name="Karnkowska A."/>
            <person name="Elias M."/>
            <person name="Hampl V."/>
        </authorList>
    </citation>
    <scope>NUCLEOTIDE SEQUENCE</scope>
    <source>
        <strain evidence="2">RCP-MX</strain>
    </source>
</reference>
<comment type="caution">
    <text evidence="2">The sequence shown here is derived from an EMBL/GenBank/DDBJ whole genome shotgun (WGS) entry which is preliminary data.</text>
</comment>
<evidence type="ECO:0000256" key="1">
    <source>
        <dbReference type="SAM" id="MobiDB-lite"/>
    </source>
</evidence>
<evidence type="ECO:0000313" key="2">
    <source>
        <dbReference type="EMBL" id="KAJ4454699.1"/>
    </source>
</evidence>
<organism evidence="2 3">
    <name type="scientific">Paratrimastix pyriformis</name>
    <dbReference type="NCBI Taxonomy" id="342808"/>
    <lineage>
        <taxon>Eukaryota</taxon>
        <taxon>Metamonada</taxon>
        <taxon>Preaxostyla</taxon>
        <taxon>Paratrimastigidae</taxon>
        <taxon>Paratrimastix</taxon>
    </lineage>
</organism>
<gene>
    <name evidence="2" type="ORF">PAPYR_10529</name>
</gene>
<evidence type="ECO:0000313" key="3">
    <source>
        <dbReference type="Proteomes" id="UP001141327"/>
    </source>
</evidence>
<dbReference type="Proteomes" id="UP001141327">
    <property type="component" value="Unassembled WGS sequence"/>
</dbReference>
<name>A0ABQ8UBJ2_9EUKA</name>
<sequence length="329" mass="36018">MDMEPTAREFVELLQKLQLQGLLPVDSLASLIEVCSLGDDALEGVATMETNHPGLLRDTYSIDQKTAVFLAAWLWKKFPGASKHRRRFPIPQPVPVGRPADQPWPDHLDDPYFPQPRDDPHFFAKITAGEVTQLLQHPGANPTVVAPNRHDVPDLRTFLPTAAEPENAYLLGEASTDLSLLRAVIGRLADCMDALVKHLNLNALKASPSLLLSSPPPLSHHILAMRQLLASRGTTSTPLPIPSTPPPSPSLQLPPPGKRLNWPRGCPPAGLEEVPLHPSVALGFVAFPSPGDPAGEETVRSEFDELAREAGLGRYLDNDRLFVFFPRHL</sequence>
<feature type="region of interest" description="Disordered" evidence="1">
    <location>
        <begin position="233"/>
        <end position="253"/>
    </location>
</feature>
<accession>A0ABQ8UBJ2</accession>
<dbReference type="EMBL" id="JAPMOS010000139">
    <property type="protein sequence ID" value="KAJ4454699.1"/>
    <property type="molecule type" value="Genomic_DNA"/>
</dbReference>
<proteinExistence type="predicted"/>
<feature type="compositionally biased region" description="Pro residues" evidence="1">
    <location>
        <begin position="239"/>
        <end position="253"/>
    </location>
</feature>
<protein>
    <submittedName>
        <fullName evidence="2">Uncharacterized protein</fullName>
    </submittedName>
</protein>